<reference evidence="3 4" key="2">
    <citation type="submission" date="2011-10" db="EMBL/GenBank/DDBJ databases">
        <title>Draft genome sequence of Candidatus Burkholderia kirkii.</title>
        <authorList>
            <person name="Carlier A.L."/>
            <person name="Eberl L."/>
        </authorList>
    </citation>
    <scope>NUCLEOTIDE SEQUENCE [LARGE SCALE GENOMIC DNA]</scope>
    <source>
        <strain evidence="3 4">UZHbot1</strain>
    </source>
</reference>
<dbReference type="Gene3D" id="3.30.1450.10">
    <property type="match status" value="1"/>
</dbReference>
<evidence type="ECO:0000313" key="3">
    <source>
        <dbReference type="EMBL" id="CCD40131.1"/>
    </source>
</evidence>
<proteinExistence type="predicted"/>
<dbReference type="EMBL" id="CAFE01000236">
    <property type="protein sequence ID" value="CCD40131.1"/>
    <property type="molecule type" value="Genomic_DNA"/>
</dbReference>
<keyword evidence="1 2" id="KW-0732">Signal</keyword>
<accession>U3UB06</accession>
<feature type="chain" id="PRO_5004648861" evidence="2">
    <location>
        <begin position="27"/>
        <end position="107"/>
    </location>
</feature>
<evidence type="ECO:0000313" key="4">
    <source>
        <dbReference type="Proteomes" id="UP000003511"/>
    </source>
</evidence>
<dbReference type="BioCyc" id="CBUR1055526:G10QW-1674-MONOMER"/>
<dbReference type="AlphaFoldDB" id="U3UB06"/>
<protein>
    <submittedName>
        <fullName evidence="3">WGS project CAFE00000000 data, contig bkir_c63</fullName>
    </submittedName>
</protein>
<dbReference type="InterPro" id="IPR037873">
    <property type="entry name" value="BamE-like"/>
</dbReference>
<dbReference type="HOGENOM" id="CLU_2407617_0_0_4"/>
<evidence type="ECO:0000256" key="1">
    <source>
        <dbReference type="ARBA" id="ARBA00022729"/>
    </source>
</evidence>
<feature type="signal peptide" evidence="2">
    <location>
        <begin position="1"/>
        <end position="26"/>
    </location>
</feature>
<comment type="caution">
    <text evidence="3">The sequence shown here is derived from an EMBL/GenBank/DDBJ whole genome shotgun (WGS) entry which is preliminary data.</text>
</comment>
<name>U3UB06_9BURK</name>
<sequence length="107" mass="11887">MFKSKVCGMLGLVSVLIGLNGCSAFVKDPHPQEYMSRVKGGMTRGDVEDRLGPPDRSWGSWHSVCTEYGFGNHGTDRYAIYYNNQSRVVYTEHAGCNIARAKQVGLR</sequence>
<reference evidence="3 4" key="1">
    <citation type="submission" date="2011-09" db="EMBL/GenBank/DDBJ databases">
        <authorList>
            <person name="Carlier A."/>
        </authorList>
    </citation>
    <scope>NUCLEOTIDE SEQUENCE [LARGE SCALE GENOMIC DNA]</scope>
    <source>
        <strain evidence="3 4">UZHbot1</strain>
    </source>
</reference>
<organism evidence="3 4">
    <name type="scientific">Candidatus Paraburkholderia kirkii UZHbot1</name>
    <dbReference type="NCBI Taxonomy" id="1055526"/>
    <lineage>
        <taxon>Bacteria</taxon>
        <taxon>Pseudomonadati</taxon>
        <taxon>Pseudomonadota</taxon>
        <taxon>Betaproteobacteria</taxon>
        <taxon>Burkholderiales</taxon>
        <taxon>Burkholderiaceae</taxon>
        <taxon>Paraburkholderia</taxon>
    </lineage>
</organism>
<keyword evidence="4" id="KW-1185">Reference proteome</keyword>
<gene>
    <name evidence="3" type="ORF">BKIR_c63_1788</name>
</gene>
<dbReference type="Proteomes" id="UP000003511">
    <property type="component" value="Unassembled WGS sequence"/>
</dbReference>
<evidence type="ECO:0000256" key="2">
    <source>
        <dbReference type="SAM" id="SignalP"/>
    </source>
</evidence>